<dbReference type="InterPro" id="IPR006675">
    <property type="entry name" value="HDIG_dom"/>
</dbReference>
<dbReference type="PROSITE" id="PS51833">
    <property type="entry name" value="HDOD"/>
    <property type="match status" value="1"/>
</dbReference>
<feature type="domain" description="HDOD" evidence="1">
    <location>
        <begin position="22"/>
        <end position="215"/>
    </location>
</feature>
<dbReference type="InterPro" id="IPR052340">
    <property type="entry name" value="RNase_Y/CdgJ"/>
</dbReference>
<dbReference type="OrthoDB" id="9803649at2"/>
<reference evidence="3" key="1">
    <citation type="submission" date="2016-10" db="EMBL/GenBank/DDBJ databases">
        <authorList>
            <person name="Varghese N."/>
            <person name="Submissions S."/>
        </authorList>
    </citation>
    <scope>NUCLEOTIDE SEQUENCE [LARGE SCALE GENOMIC DNA]</scope>
    <source>
        <strain evidence="3">DSM 5918</strain>
    </source>
</reference>
<protein>
    <submittedName>
        <fullName evidence="2">HDIG domain-containing protein</fullName>
    </submittedName>
</protein>
<gene>
    <name evidence="2" type="ORF">SAMN04488082_10994</name>
</gene>
<accession>A0A1I3V7W9</accession>
<evidence type="ECO:0000259" key="1">
    <source>
        <dbReference type="PROSITE" id="PS51833"/>
    </source>
</evidence>
<dbReference type="PANTHER" id="PTHR33525:SF5">
    <property type="entry name" value="TWO COMPONENT SIGNAL TRANSDUCTION SYSTEM RESPONSE REGULATOR"/>
    <property type="match status" value="1"/>
</dbReference>
<dbReference type="SUPFAM" id="SSF109604">
    <property type="entry name" value="HD-domain/PDEase-like"/>
    <property type="match status" value="1"/>
</dbReference>
<dbReference type="EMBL" id="FORX01000009">
    <property type="protein sequence ID" value="SFJ91240.1"/>
    <property type="molecule type" value="Genomic_DNA"/>
</dbReference>
<dbReference type="Proteomes" id="UP000198635">
    <property type="component" value="Unassembled WGS sequence"/>
</dbReference>
<dbReference type="RefSeq" id="WP_092375028.1">
    <property type="nucleotide sequence ID" value="NZ_FORX01000009.1"/>
</dbReference>
<organism evidence="2 3">
    <name type="scientific">Desulfomicrobium apsheronum</name>
    <dbReference type="NCBI Taxonomy" id="52560"/>
    <lineage>
        <taxon>Bacteria</taxon>
        <taxon>Pseudomonadati</taxon>
        <taxon>Thermodesulfobacteriota</taxon>
        <taxon>Desulfovibrionia</taxon>
        <taxon>Desulfovibrionales</taxon>
        <taxon>Desulfomicrobiaceae</taxon>
        <taxon>Desulfomicrobium</taxon>
    </lineage>
</organism>
<proteinExistence type="predicted"/>
<dbReference type="AlphaFoldDB" id="A0A1I3V7W9"/>
<dbReference type="Gene3D" id="1.10.3210.10">
    <property type="entry name" value="Hypothetical protein af1432"/>
    <property type="match status" value="1"/>
</dbReference>
<dbReference type="Pfam" id="PF08668">
    <property type="entry name" value="HDOD"/>
    <property type="match status" value="1"/>
</dbReference>
<dbReference type="InterPro" id="IPR003607">
    <property type="entry name" value="HD/PDEase_dom"/>
</dbReference>
<dbReference type="InterPro" id="IPR013976">
    <property type="entry name" value="HDOD"/>
</dbReference>
<evidence type="ECO:0000313" key="3">
    <source>
        <dbReference type="Proteomes" id="UP000198635"/>
    </source>
</evidence>
<dbReference type="CDD" id="cd00077">
    <property type="entry name" value="HDc"/>
    <property type="match status" value="1"/>
</dbReference>
<keyword evidence="3" id="KW-1185">Reference proteome</keyword>
<dbReference type="PANTHER" id="PTHR33525">
    <property type="match status" value="1"/>
</dbReference>
<dbReference type="STRING" id="52560.SAMN04488082_10994"/>
<sequence>MNEAKSFIEILMEHVNSDKAQLPPFNRTGLAIQQEMAKPDPDMQVIEKQILRDPAVAGQLLKVANSSFYRGMIEVTTVRNAMVRLGLAEVSNLVTLLTQKQSFSTQDPFIREYMDQLWIHSVACALGAKWIAKECRLPSKMNESFFAGLLHDIGKAFLLMAISDLKKNGQLGETVPQSFIEEVLDTQHQSIGAQLLKTWNLPEIYCTVAEHHHDEDMDGQDIVLLMVSLANKVLAKAGIGIMHTPDIDLATSPEAIQLDLSEIKVAELELTMEDYVDFVAEVD</sequence>
<name>A0A1I3V7W9_9BACT</name>
<evidence type="ECO:0000313" key="2">
    <source>
        <dbReference type="EMBL" id="SFJ91240.1"/>
    </source>
</evidence>
<dbReference type="NCBIfam" id="TIGR00277">
    <property type="entry name" value="HDIG"/>
    <property type="match status" value="1"/>
</dbReference>